<evidence type="ECO:0000313" key="1">
    <source>
        <dbReference type="EMBL" id="KAI0065100.1"/>
    </source>
</evidence>
<keyword evidence="1" id="KW-0808">Transferase</keyword>
<name>A0ACB8TAS0_9AGAM</name>
<proteinExistence type="predicted"/>
<evidence type="ECO:0000313" key="2">
    <source>
        <dbReference type="Proteomes" id="UP000814140"/>
    </source>
</evidence>
<dbReference type="EMBL" id="MU277196">
    <property type="protein sequence ID" value="KAI0065100.1"/>
    <property type="molecule type" value="Genomic_DNA"/>
</dbReference>
<dbReference type="Proteomes" id="UP000814140">
    <property type="component" value="Unassembled WGS sequence"/>
</dbReference>
<keyword evidence="2" id="KW-1185">Reference proteome</keyword>
<protein>
    <submittedName>
        <fullName evidence="1">PLP-dependent transferase</fullName>
    </submittedName>
</protein>
<accession>A0ACB8TAS0</accession>
<gene>
    <name evidence="1" type="ORF">BV25DRAFT_1822213</name>
</gene>
<sequence>MSSTYAAATPPAFGHAMLEYFSFTPGYVNLNHGSFGSVPLPVTTESQEISRGIESCPDKFMQLQAAALVAPTRGRIAKLVGAGPDEIVFVPNASHGINTVLKNFSWHESDIIITATTTYNAVERTVQYIRDSPPHPKISVFNIAFPTTRSAILNSFGTHLRALRRAQLSVQNSEGPKLKIVAVIDSIASHPGCYLPWKEMTQICREEGVMVVIDAAHSIGQEVDINLSEVKPDFWVSNCHKWLYAKRPCAVLYVPKRNQHIIKSPFPTPHSYVSPPQHADFIELFGWTGTIDFTPYLSVNPALDFRQWLGGEHKINGYCRILALAGGKRLADILGTSLLDKSGEFTLNMVNVGLPLSTRIPEGPATKAFFSQKLITGWNAYAATYIHNGKWWVRCSTQIWNEMSDFEYIGKALKEACQELEDKYRKEGAKL</sequence>
<reference evidence="1" key="1">
    <citation type="submission" date="2021-03" db="EMBL/GenBank/DDBJ databases">
        <authorList>
            <consortium name="DOE Joint Genome Institute"/>
            <person name="Ahrendt S."/>
            <person name="Looney B.P."/>
            <person name="Miyauchi S."/>
            <person name="Morin E."/>
            <person name="Drula E."/>
            <person name="Courty P.E."/>
            <person name="Chicoki N."/>
            <person name="Fauchery L."/>
            <person name="Kohler A."/>
            <person name="Kuo A."/>
            <person name="Labutti K."/>
            <person name="Pangilinan J."/>
            <person name="Lipzen A."/>
            <person name="Riley R."/>
            <person name="Andreopoulos W."/>
            <person name="He G."/>
            <person name="Johnson J."/>
            <person name="Barry K.W."/>
            <person name="Grigoriev I.V."/>
            <person name="Nagy L."/>
            <person name="Hibbett D."/>
            <person name="Henrissat B."/>
            <person name="Matheny P.B."/>
            <person name="Labbe J."/>
            <person name="Martin F."/>
        </authorList>
    </citation>
    <scope>NUCLEOTIDE SEQUENCE</scope>
    <source>
        <strain evidence="1">HHB10654</strain>
    </source>
</reference>
<reference evidence="1" key="2">
    <citation type="journal article" date="2022" name="New Phytol.">
        <title>Evolutionary transition to the ectomycorrhizal habit in the genomes of a hyperdiverse lineage of mushroom-forming fungi.</title>
        <authorList>
            <person name="Looney B."/>
            <person name="Miyauchi S."/>
            <person name="Morin E."/>
            <person name="Drula E."/>
            <person name="Courty P.E."/>
            <person name="Kohler A."/>
            <person name="Kuo A."/>
            <person name="LaButti K."/>
            <person name="Pangilinan J."/>
            <person name="Lipzen A."/>
            <person name="Riley R."/>
            <person name="Andreopoulos W."/>
            <person name="He G."/>
            <person name="Johnson J."/>
            <person name="Nolan M."/>
            <person name="Tritt A."/>
            <person name="Barry K.W."/>
            <person name="Grigoriev I.V."/>
            <person name="Nagy L.G."/>
            <person name="Hibbett D."/>
            <person name="Henrissat B."/>
            <person name="Matheny P.B."/>
            <person name="Labbe J."/>
            <person name="Martin F.M."/>
        </authorList>
    </citation>
    <scope>NUCLEOTIDE SEQUENCE</scope>
    <source>
        <strain evidence="1">HHB10654</strain>
    </source>
</reference>
<organism evidence="1 2">
    <name type="scientific">Artomyces pyxidatus</name>
    <dbReference type="NCBI Taxonomy" id="48021"/>
    <lineage>
        <taxon>Eukaryota</taxon>
        <taxon>Fungi</taxon>
        <taxon>Dikarya</taxon>
        <taxon>Basidiomycota</taxon>
        <taxon>Agaricomycotina</taxon>
        <taxon>Agaricomycetes</taxon>
        <taxon>Russulales</taxon>
        <taxon>Auriscalpiaceae</taxon>
        <taxon>Artomyces</taxon>
    </lineage>
</organism>
<comment type="caution">
    <text evidence="1">The sequence shown here is derived from an EMBL/GenBank/DDBJ whole genome shotgun (WGS) entry which is preliminary data.</text>
</comment>